<feature type="compositionally biased region" description="Basic and acidic residues" evidence="1">
    <location>
        <begin position="198"/>
        <end position="218"/>
    </location>
</feature>
<dbReference type="PANTHER" id="PTHR32091:SF17">
    <property type="entry name" value="EUKARYOTIC TRANSLATION INITIATION FACTOR 4B3"/>
    <property type="match status" value="1"/>
</dbReference>
<accession>A0AAP0L4L1</accession>
<feature type="compositionally biased region" description="Gly residues" evidence="1">
    <location>
        <begin position="134"/>
        <end position="150"/>
    </location>
</feature>
<protein>
    <submittedName>
        <fullName evidence="2">Uncharacterized protein</fullName>
    </submittedName>
</protein>
<name>A0AAP0L4L1_9MAGN</name>
<proteinExistence type="predicted"/>
<dbReference type="InterPro" id="IPR010433">
    <property type="entry name" value="EIF-4B_pln"/>
</dbReference>
<organism evidence="2 3">
    <name type="scientific">Stephania yunnanensis</name>
    <dbReference type="NCBI Taxonomy" id="152371"/>
    <lineage>
        <taxon>Eukaryota</taxon>
        <taxon>Viridiplantae</taxon>
        <taxon>Streptophyta</taxon>
        <taxon>Embryophyta</taxon>
        <taxon>Tracheophyta</taxon>
        <taxon>Spermatophyta</taxon>
        <taxon>Magnoliopsida</taxon>
        <taxon>Ranunculales</taxon>
        <taxon>Menispermaceae</taxon>
        <taxon>Menispermoideae</taxon>
        <taxon>Cissampelideae</taxon>
        <taxon>Stephania</taxon>
    </lineage>
</organism>
<feature type="compositionally biased region" description="Low complexity" evidence="1">
    <location>
        <begin position="96"/>
        <end position="107"/>
    </location>
</feature>
<evidence type="ECO:0000313" key="3">
    <source>
        <dbReference type="Proteomes" id="UP001420932"/>
    </source>
</evidence>
<feature type="region of interest" description="Disordered" evidence="1">
    <location>
        <begin position="86"/>
        <end position="276"/>
    </location>
</feature>
<feature type="compositionally biased region" description="Low complexity" evidence="1">
    <location>
        <begin position="186"/>
        <end position="195"/>
    </location>
</feature>
<dbReference type="AlphaFoldDB" id="A0AAP0L4L1"/>
<dbReference type="PANTHER" id="PTHR32091">
    <property type="entry name" value="EUKARYOTIC TRANSLATION INITIATION FACTOR 4B"/>
    <property type="match status" value="1"/>
</dbReference>
<keyword evidence="3" id="KW-1185">Reference proteome</keyword>
<dbReference type="GO" id="GO:0003743">
    <property type="term" value="F:translation initiation factor activity"/>
    <property type="evidence" value="ECO:0007669"/>
    <property type="project" value="InterPro"/>
</dbReference>
<comment type="caution">
    <text evidence="2">The sequence shown here is derived from an EMBL/GenBank/DDBJ whole genome shotgun (WGS) entry which is preliminary data.</text>
</comment>
<dbReference type="Proteomes" id="UP001420932">
    <property type="component" value="Unassembled WGS sequence"/>
</dbReference>
<feature type="compositionally biased region" description="Basic and acidic residues" evidence="1">
    <location>
        <begin position="250"/>
        <end position="276"/>
    </location>
</feature>
<evidence type="ECO:0000313" key="2">
    <source>
        <dbReference type="EMBL" id="KAK9164472.1"/>
    </source>
</evidence>
<dbReference type="GO" id="GO:0003729">
    <property type="term" value="F:mRNA binding"/>
    <property type="evidence" value="ECO:0007669"/>
    <property type="project" value="TreeGrafter"/>
</dbReference>
<feature type="compositionally biased region" description="Gly residues" evidence="1">
    <location>
        <begin position="229"/>
        <end position="246"/>
    </location>
</feature>
<feature type="compositionally biased region" description="Basic and acidic residues" evidence="1">
    <location>
        <begin position="121"/>
        <end position="133"/>
    </location>
</feature>
<gene>
    <name evidence="2" type="ORF">Syun_005374</name>
</gene>
<dbReference type="Pfam" id="PF06273">
    <property type="entry name" value="eIF-4B"/>
    <property type="match status" value="1"/>
</dbReference>
<dbReference type="EMBL" id="JBBNAF010000002">
    <property type="protein sequence ID" value="KAK9164472.1"/>
    <property type="molecule type" value="Genomic_DNA"/>
</dbReference>
<evidence type="ECO:0000256" key="1">
    <source>
        <dbReference type="SAM" id="MobiDB-lite"/>
    </source>
</evidence>
<reference evidence="2 3" key="1">
    <citation type="submission" date="2024-01" db="EMBL/GenBank/DDBJ databases">
        <title>Genome assemblies of Stephania.</title>
        <authorList>
            <person name="Yang L."/>
        </authorList>
    </citation>
    <scope>NUCLEOTIDE SEQUENCE [LARGE SCALE GENOMIC DNA]</scope>
    <source>
        <strain evidence="2">YNDBR</strain>
        <tissue evidence="2">Leaf</tissue>
    </source>
</reference>
<sequence>MATTTTTTVSAWAKPGTWSIDSEAQEEEDLKTAHQYQIPINDAAATTTANNNNSSTTVLSDFPSLSAAAATKSKKKKTQTVSLAEFTTGKSVSHGSAKSAAQAAASKGLTHEESLMLPTGPRERSAEELERSRLGGGFRSYGLGDGGRGSGSRVSEERRSGGFNREFNREPAPPSRADEIDDWGAAKKSFAAAGAPGYERRERRESGFFDSQHSRADEADNWLAKKSFGGSGGGGGSQSRRGGLGVEGLRVGERGGEEGLRGIRRRDRTEAIRIRG</sequence>